<comment type="similarity">
    <text evidence="1">Belongs to the short-chain dehydrogenases/reductases (SDR) family.</text>
</comment>
<dbReference type="InterPro" id="IPR002347">
    <property type="entry name" value="SDR_fam"/>
</dbReference>
<dbReference type="KEGG" id="rjg:CCGE525_30920"/>
<dbReference type="PANTHER" id="PTHR42879:SF6">
    <property type="entry name" value="NADPH-DEPENDENT REDUCTASE BACG"/>
    <property type="match status" value="1"/>
</dbReference>
<dbReference type="OrthoDB" id="9793325at2"/>
<proteinExistence type="inferred from homology"/>
<dbReference type="Proteomes" id="UP000282195">
    <property type="component" value="Plasmid pRCCGE525c"/>
</dbReference>
<sequence length="261" mass="27147">MRLGLEDKKALVLGASKGLGAAIALALANEGADVIGAARGSELIDALNNKLESGTTGKIRAMRVDLNDRASVSALAQSILTDGGVDILINNSGGPAPGEAQAIAPDIWVSAFEGMVANLIGLTQQLLPKMVERKWGRIITLTSSGVEVPIPRLAISNGLRQAVVGWSKTLAGEVASAGVTVNVIVQGRIHTDRVDQLDQAAAQRQNMTLDQVRAASIATIPAGRYGKPEELADVVAFLASERASYVTGARIRVDGGLIRSI</sequence>
<gene>
    <name evidence="2" type="ORF">CCGE525_30920</name>
</gene>
<keyword evidence="2" id="KW-0614">Plasmid</keyword>
<evidence type="ECO:0000313" key="3">
    <source>
        <dbReference type="Proteomes" id="UP000282195"/>
    </source>
</evidence>
<dbReference type="SUPFAM" id="SSF51735">
    <property type="entry name" value="NAD(P)-binding Rossmann-fold domains"/>
    <property type="match status" value="1"/>
</dbReference>
<protein>
    <submittedName>
        <fullName evidence="2">SDR family oxidoreductase</fullName>
    </submittedName>
</protein>
<accession>A0A387G529</accession>
<dbReference type="PANTHER" id="PTHR42879">
    <property type="entry name" value="3-OXOACYL-(ACYL-CARRIER-PROTEIN) REDUCTASE"/>
    <property type="match status" value="1"/>
</dbReference>
<dbReference type="AlphaFoldDB" id="A0A387G529"/>
<evidence type="ECO:0000313" key="2">
    <source>
        <dbReference type="EMBL" id="AYG63111.1"/>
    </source>
</evidence>
<dbReference type="Pfam" id="PF13561">
    <property type="entry name" value="adh_short_C2"/>
    <property type="match status" value="1"/>
</dbReference>
<dbReference type="EMBL" id="CP032695">
    <property type="protein sequence ID" value="AYG63111.1"/>
    <property type="molecule type" value="Genomic_DNA"/>
</dbReference>
<dbReference type="PRINTS" id="PR00081">
    <property type="entry name" value="GDHRDH"/>
</dbReference>
<geneLocation type="plasmid" evidence="3">
    <name>prccge525c</name>
</geneLocation>
<name>A0A387G529_9HYPH</name>
<dbReference type="InterPro" id="IPR050259">
    <property type="entry name" value="SDR"/>
</dbReference>
<organism evidence="2 3">
    <name type="scientific">Rhizobium jaguaris</name>
    <dbReference type="NCBI Taxonomy" id="1312183"/>
    <lineage>
        <taxon>Bacteria</taxon>
        <taxon>Pseudomonadati</taxon>
        <taxon>Pseudomonadota</taxon>
        <taxon>Alphaproteobacteria</taxon>
        <taxon>Hyphomicrobiales</taxon>
        <taxon>Rhizobiaceae</taxon>
        <taxon>Rhizobium/Agrobacterium group</taxon>
        <taxon>Rhizobium</taxon>
    </lineage>
</organism>
<evidence type="ECO:0000256" key="1">
    <source>
        <dbReference type="ARBA" id="ARBA00006484"/>
    </source>
</evidence>
<dbReference type="Gene3D" id="3.40.50.720">
    <property type="entry name" value="NAD(P)-binding Rossmann-like Domain"/>
    <property type="match status" value="1"/>
</dbReference>
<dbReference type="InterPro" id="IPR036291">
    <property type="entry name" value="NAD(P)-bd_dom_sf"/>
</dbReference>
<dbReference type="RefSeq" id="WP_120708019.1">
    <property type="nucleotide sequence ID" value="NZ_CP032695.1"/>
</dbReference>
<keyword evidence="3" id="KW-1185">Reference proteome</keyword>
<reference evidence="2 3" key="1">
    <citation type="submission" date="2018-10" db="EMBL/GenBank/DDBJ databases">
        <title>Rhizobium etli, R. leguminosarum and a new Rhizobium genospecies from Phaseolus dumosus.</title>
        <authorList>
            <person name="Ramirez-Puebla S.T."/>
            <person name="Rogel-Hernandez M.A."/>
            <person name="Guerrero G."/>
            <person name="Ormeno-Orrillo E."/>
            <person name="Martinez-Romero J.C."/>
            <person name="Negrete-Yankelevich S."/>
            <person name="Martinez-Romero E."/>
        </authorList>
    </citation>
    <scope>NUCLEOTIDE SEQUENCE [LARGE SCALE GENOMIC DNA]</scope>
    <source>
        <strain evidence="2 3">CCGE525</strain>
        <plasmid evidence="3">prccge525c</plasmid>
    </source>
</reference>